<dbReference type="RefSeq" id="WP_167981756.1">
    <property type="nucleotide sequence ID" value="NZ_JAATEJ010000003.1"/>
</dbReference>
<name>A0ABX0ZIJ8_9ACTN</name>
<reference evidence="2 3" key="1">
    <citation type="submission" date="2020-03" db="EMBL/GenBank/DDBJ databases">
        <title>WGS of actinomycetes isolated from Thailand.</title>
        <authorList>
            <person name="Thawai C."/>
        </authorList>
    </citation>
    <scope>NUCLEOTIDE SEQUENCE [LARGE SCALE GENOMIC DNA]</scope>
    <source>
        <strain evidence="2 3">PRB2-1</strain>
    </source>
</reference>
<sequence length="415" mass="44440">MGVNLVLKARMDELGVTQEEFAARMNDALAQITGRPGDVTDRTVRNLLSGSTRRPIGRTCAALEMVLGCSVEDLGFESPRSAAPREVDPLQRRTFMTSATGTAAAALASGLGSTKRIGRSDVARLEDKFAAIIDQDHKYGGLISIETRASALAGEALSLLQRGSTSQRVRSSLYAAAASFTSSALWAAIDGRRFNEAQRYLDRASTLAAMSGDAAIQFRIWSHAGSLYRHLGRPIDALAANDVARGLPITRRDPLFASLGHARHAAILGLTHDAVAVERAIGTARAAYGRADLGERRPTWMTAFFGQAEIESLALTAHLALGNYAQAEAHAHRGISLLRPHMVRSRAIATARLAHAQLGQGDLEPAVATAAGARIAHPRVARMLDDFGTKLRTVAPNSRAARSWDEQTADRKDLP</sequence>
<evidence type="ECO:0000313" key="3">
    <source>
        <dbReference type="Proteomes" id="UP000734511"/>
    </source>
</evidence>
<dbReference type="InterPro" id="IPR011990">
    <property type="entry name" value="TPR-like_helical_dom_sf"/>
</dbReference>
<feature type="compositionally biased region" description="Basic and acidic residues" evidence="1">
    <location>
        <begin position="402"/>
        <end position="415"/>
    </location>
</feature>
<dbReference type="CDD" id="cd00093">
    <property type="entry name" value="HTH_XRE"/>
    <property type="match status" value="1"/>
</dbReference>
<dbReference type="InterPro" id="IPR001387">
    <property type="entry name" value="Cro/C1-type_HTH"/>
</dbReference>
<dbReference type="EMBL" id="JAATEJ010000003">
    <property type="protein sequence ID" value="NJP42885.1"/>
    <property type="molecule type" value="Genomic_DNA"/>
</dbReference>
<evidence type="ECO:0000313" key="2">
    <source>
        <dbReference type="EMBL" id="NJP42885.1"/>
    </source>
</evidence>
<dbReference type="SUPFAM" id="SSF48452">
    <property type="entry name" value="TPR-like"/>
    <property type="match status" value="1"/>
</dbReference>
<evidence type="ECO:0000256" key="1">
    <source>
        <dbReference type="SAM" id="MobiDB-lite"/>
    </source>
</evidence>
<dbReference type="Proteomes" id="UP000734511">
    <property type="component" value="Unassembled WGS sequence"/>
</dbReference>
<accession>A0ABX0ZIJ8</accession>
<comment type="caution">
    <text evidence="2">The sequence shown here is derived from an EMBL/GenBank/DDBJ whole genome shotgun (WGS) entry which is preliminary data.</text>
</comment>
<organism evidence="2 3">
    <name type="scientific">Actinacidiphila epipremni</name>
    <dbReference type="NCBI Taxonomy" id="2053013"/>
    <lineage>
        <taxon>Bacteria</taxon>
        <taxon>Bacillati</taxon>
        <taxon>Actinomycetota</taxon>
        <taxon>Actinomycetes</taxon>
        <taxon>Kitasatosporales</taxon>
        <taxon>Streptomycetaceae</taxon>
        <taxon>Actinacidiphila</taxon>
    </lineage>
</organism>
<protein>
    <submittedName>
        <fullName evidence="2">Helix-turn-helix transcriptional regulator</fullName>
    </submittedName>
</protein>
<gene>
    <name evidence="2" type="ORF">HCN08_05590</name>
</gene>
<feature type="region of interest" description="Disordered" evidence="1">
    <location>
        <begin position="396"/>
        <end position="415"/>
    </location>
</feature>
<keyword evidence="3" id="KW-1185">Reference proteome</keyword>
<proteinExistence type="predicted"/>